<dbReference type="AlphaFoldDB" id="A0A1F6WZC8"/>
<evidence type="ECO:0000313" key="1">
    <source>
        <dbReference type="EMBL" id="OGI87134.1"/>
    </source>
</evidence>
<organism evidence="1 2">
    <name type="scientific">Candidatus Nomurabacteria bacterium RIFCSPLOWO2_01_FULL_36_16</name>
    <dbReference type="NCBI Taxonomy" id="1801767"/>
    <lineage>
        <taxon>Bacteria</taxon>
        <taxon>Candidatus Nomuraibacteriota</taxon>
    </lineage>
</organism>
<comment type="caution">
    <text evidence="1">The sequence shown here is derived from an EMBL/GenBank/DDBJ whole genome shotgun (WGS) entry which is preliminary data.</text>
</comment>
<gene>
    <name evidence="1" type="ORF">A3A91_00500</name>
</gene>
<sequence>MNTNTLVAQEEVRKNIITLFGINKLPEDKQEEMISRIGKIIFQSVLTRVLPLLEKNDLEEYEKLIESNAMPDVVLDFFFEKVPGFLNIIGEESENFRNESLSVLEQIK</sequence>
<dbReference type="EMBL" id="MFUR01000005">
    <property type="protein sequence ID" value="OGI87134.1"/>
    <property type="molecule type" value="Genomic_DNA"/>
</dbReference>
<evidence type="ECO:0000313" key="2">
    <source>
        <dbReference type="Proteomes" id="UP000177001"/>
    </source>
</evidence>
<dbReference type="Proteomes" id="UP000177001">
    <property type="component" value="Unassembled WGS sequence"/>
</dbReference>
<name>A0A1F6WZC8_9BACT</name>
<protein>
    <submittedName>
        <fullName evidence="1">Uncharacterized protein</fullName>
    </submittedName>
</protein>
<accession>A0A1F6WZC8</accession>
<proteinExistence type="predicted"/>
<reference evidence="1 2" key="1">
    <citation type="journal article" date="2016" name="Nat. Commun.">
        <title>Thousands of microbial genomes shed light on interconnected biogeochemical processes in an aquifer system.</title>
        <authorList>
            <person name="Anantharaman K."/>
            <person name="Brown C.T."/>
            <person name="Hug L.A."/>
            <person name="Sharon I."/>
            <person name="Castelle C.J."/>
            <person name="Probst A.J."/>
            <person name="Thomas B.C."/>
            <person name="Singh A."/>
            <person name="Wilkins M.J."/>
            <person name="Karaoz U."/>
            <person name="Brodie E.L."/>
            <person name="Williams K.H."/>
            <person name="Hubbard S.S."/>
            <person name="Banfield J.F."/>
        </authorList>
    </citation>
    <scope>NUCLEOTIDE SEQUENCE [LARGE SCALE GENOMIC DNA]</scope>
</reference>